<dbReference type="GeneID" id="28799489"/>
<dbReference type="Proteomes" id="UP000201588">
    <property type="component" value="Segment"/>
</dbReference>
<dbReference type="OrthoDB" id="10314at10239"/>
<dbReference type="KEGG" id="vg:28799489"/>
<dbReference type="RefSeq" id="YP_009275294.1">
    <property type="nucleotide sequence ID" value="NC_030925.1"/>
</dbReference>
<evidence type="ECO:0008006" key="4">
    <source>
        <dbReference type="Google" id="ProtNLM"/>
    </source>
</evidence>
<evidence type="ECO:0000313" key="2">
    <source>
        <dbReference type="EMBL" id="AMQ66604.1"/>
    </source>
</evidence>
<feature type="compositionally biased region" description="Basic and acidic residues" evidence="1">
    <location>
        <begin position="149"/>
        <end position="169"/>
    </location>
</feature>
<sequence length="191" mass="22044">MKTFNVLPTNEDFRKLTDDQIDFILYSLEEDHREAELARKGLTPDSDYFDSSFEEEVWNKDVGDWEVLKEDHDPNDIARQVEQLTRDEDLKNLASKFDSLEEYNDYLASGGKTARETEVEQHINRNIEEAIRKAKAIEAAKKGKQGKALVDDRDIVEDHSSPSLSDLDKEAMDKAIDLFNAEHDDDDYTEI</sequence>
<evidence type="ECO:0000313" key="3">
    <source>
        <dbReference type="Proteomes" id="UP000201588"/>
    </source>
</evidence>
<accession>A0A142F1E7</accession>
<organism evidence="2 3">
    <name type="scientific">Bacillus phage Shbh1</name>
    <dbReference type="NCBI Taxonomy" id="1796992"/>
    <lineage>
        <taxon>Viruses</taxon>
        <taxon>Duplodnaviria</taxon>
        <taxon>Heunggongvirae</taxon>
        <taxon>Uroviricota</taxon>
        <taxon>Caudoviricetes</taxon>
        <taxon>Herelleviridae</taxon>
        <taxon>Bastillevirinae</taxon>
        <taxon>Shalavirus</taxon>
        <taxon>Shalavirus Shbh1</taxon>
    </lineage>
</organism>
<protein>
    <recommendedName>
        <fullName evidence="4">RNA polymerase</fullName>
    </recommendedName>
</protein>
<evidence type="ECO:0000256" key="1">
    <source>
        <dbReference type="SAM" id="MobiDB-lite"/>
    </source>
</evidence>
<name>A0A142F1E7_9CAUD</name>
<proteinExistence type="predicted"/>
<dbReference type="EMBL" id="KU640380">
    <property type="protein sequence ID" value="AMQ66604.1"/>
    <property type="molecule type" value="Genomic_DNA"/>
</dbReference>
<reference evidence="2 3" key="1">
    <citation type="submission" date="2016-01" db="EMBL/GenBank/DDBJ databases">
        <title>Isolation and characterization of bacteriophages from East Africa Rift Valley soda lakes.</title>
        <authorList>
            <person name="van Zyl L.J."/>
            <person name="Nemavhulani S."/>
            <person name="Cowan D.A."/>
            <person name="Trindade M.I."/>
        </authorList>
    </citation>
    <scope>NUCLEOTIDE SEQUENCE [LARGE SCALE GENOMIC DNA]</scope>
</reference>
<keyword evidence="3" id="KW-1185">Reference proteome</keyword>
<feature type="region of interest" description="Disordered" evidence="1">
    <location>
        <begin position="141"/>
        <end position="169"/>
    </location>
</feature>